<dbReference type="GO" id="GO:0008757">
    <property type="term" value="F:S-adenosylmethionine-dependent methyltransferase activity"/>
    <property type="evidence" value="ECO:0007669"/>
    <property type="project" value="InterPro"/>
</dbReference>
<dbReference type="EMBL" id="JAEKNN010000009">
    <property type="protein sequence ID" value="MBJ7608203.1"/>
    <property type="molecule type" value="Genomic_DNA"/>
</dbReference>
<dbReference type="GO" id="GO:0032259">
    <property type="term" value="P:methylation"/>
    <property type="evidence" value="ECO:0007669"/>
    <property type="project" value="UniProtKB-KW"/>
</dbReference>
<proteinExistence type="inferred from homology"/>
<dbReference type="InterPro" id="IPR029063">
    <property type="entry name" value="SAM-dependent_MTases_sf"/>
</dbReference>
<protein>
    <submittedName>
        <fullName evidence="6">Class I SAM-dependent methyltransferase</fullName>
    </submittedName>
</protein>
<dbReference type="Proteomes" id="UP000614410">
    <property type="component" value="Unassembled WGS sequence"/>
</dbReference>
<reference evidence="6 7" key="1">
    <citation type="submission" date="2020-10" db="EMBL/GenBank/DDBJ databases">
        <title>Ca. Dormibacterota MAGs.</title>
        <authorList>
            <person name="Montgomery K."/>
        </authorList>
    </citation>
    <scope>NUCLEOTIDE SEQUENCE [LARGE SCALE GENOMIC DNA]</scope>
    <source>
        <strain evidence="6">Mitchell_Peninsula_5</strain>
    </source>
</reference>
<evidence type="ECO:0000256" key="4">
    <source>
        <dbReference type="SAM" id="MobiDB-lite"/>
    </source>
</evidence>
<comment type="similarity">
    <text evidence="1">Belongs to the methyltransferase superfamily.</text>
</comment>
<evidence type="ECO:0000256" key="2">
    <source>
        <dbReference type="ARBA" id="ARBA00022603"/>
    </source>
</evidence>
<dbReference type="SUPFAM" id="SSF53335">
    <property type="entry name" value="S-adenosyl-L-methionine-dependent methyltransferases"/>
    <property type="match status" value="1"/>
</dbReference>
<comment type="caution">
    <text evidence="6">The sequence shown here is derived from an EMBL/GenBank/DDBJ whole genome shotgun (WGS) entry which is preliminary data.</text>
</comment>
<evidence type="ECO:0000313" key="6">
    <source>
        <dbReference type="EMBL" id="MBJ7608203.1"/>
    </source>
</evidence>
<dbReference type="PANTHER" id="PTHR44942:SF4">
    <property type="entry name" value="METHYLTRANSFERASE TYPE 11 DOMAIN-CONTAINING PROTEIN"/>
    <property type="match status" value="1"/>
</dbReference>
<dbReference type="InterPro" id="IPR013216">
    <property type="entry name" value="Methyltransf_11"/>
</dbReference>
<dbReference type="InterPro" id="IPR051052">
    <property type="entry name" value="Diverse_substrate_MTase"/>
</dbReference>
<dbReference type="AlphaFoldDB" id="A0A934KB40"/>
<evidence type="ECO:0000256" key="1">
    <source>
        <dbReference type="ARBA" id="ARBA00008361"/>
    </source>
</evidence>
<sequence>MTTRPSDVAADTGSDSERARRQGGLSFDRVAREYDRRRPGYPSELVAHACATAGLEAGDRVLEIGCGTGQLTCALVERGLRVTAIEPGANLIALADERCRGAGEVTFVHARFEDAPLPAMPVAAVFAAASFHWVDPEVSWSRTAAALAPGGTLALLGYCDVVEERSQQDQAALQAALARCTPASAAAWPPQREFDAIRAGVAQRRGNVSEAWSWIGGHDLARADAAALFTDVELTAVPTLQEHSAAELNALVSTLSFYQQLAPERQEALCAEHVALEGALGRPIRSSIAMLLVTARRG</sequence>
<evidence type="ECO:0000259" key="5">
    <source>
        <dbReference type="Pfam" id="PF08241"/>
    </source>
</evidence>
<dbReference type="Gene3D" id="3.40.50.150">
    <property type="entry name" value="Vaccinia Virus protein VP39"/>
    <property type="match status" value="1"/>
</dbReference>
<dbReference type="Pfam" id="PF08241">
    <property type="entry name" value="Methyltransf_11"/>
    <property type="match status" value="1"/>
</dbReference>
<evidence type="ECO:0000313" key="7">
    <source>
        <dbReference type="Proteomes" id="UP000614410"/>
    </source>
</evidence>
<feature type="domain" description="Methyltransferase type 11" evidence="5">
    <location>
        <begin position="62"/>
        <end position="154"/>
    </location>
</feature>
<dbReference type="PANTHER" id="PTHR44942">
    <property type="entry name" value="METHYLTRANSF_11 DOMAIN-CONTAINING PROTEIN"/>
    <property type="match status" value="1"/>
</dbReference>
<accession>A0A934KB40</accession>
<name>A0A934KB40_9BACT</name>
<keyword evidence="3" id="KW-0808">Transferase</keyword>
<feature type="region of interest" description="Disordered" evidence="4">
    <location>
        <begin position="1"/>
        <end position="23"/>
    </location>
</feature>
<organism evidence="6 7">
    <name type="scientific">Candidatus Amunia macphersoniae</name>
    <dbReference type="NCBI Taxonomy" id="3127014"/>
    <lineage>
        <taxon>Bacteria</taxon>
        <taxon>Bacillati</taxon>
        <taxon>Candidatus Dormiibacterota</taxon>
        <taxon>Candidatus Dormibacteria</taxon>
        <taxon>Candidatus Aeolococcales</taxon>
        <taxon>Candidatus Aeolococcaceae</taxon>
        <taxon>Candidatus Amunia</taxon>
    </lineage>
</organism>
<dbReference type="CDD" id="cd02440">
    <property type="entry name" value="AdoMet_MTases"/>
    <property type="match status" value="1"/>
</dbReference>
<evidence type="ECO:0000256" key="3">
    <source>
        <dbReference type="ARBA" id="ARBA00022679"/>
    </source>
</evidence>
<gene>
    <name evidence="6" type="ORF">JF887_02070</name>
</gene>
<keyword evidence="2 6" id="KW-0489">Methyltransferase</keyword>